<proteinExistence type="predicted"/>
<evidence type="ECO:0000313" key="1">
    <source>
        <dbReference type="EMBL" id="GAI20182.1"/>
    </source>
</evidence>
<accession>X1LLD8</accession>
<dbReference type="AlphaFoldDB" id="X1LLD8"/>
<protein>
    <submittedName>
        <fullName evidence="1">Uncharacterized protein</fullName>
    </submittedName>
</protein>
<gene>
    <name evidence="1" type="ORF">S06H3_29289</name>
</gene>
<organism evidence="1">
    <name type="scientific">marine sediment metagenome</name>
    <dbReference type="NCBI Taxonomy" id="412755"/>
    <lineage>
        <taxon>unclassified sequences</taxon>
        <taxon>metagenomes</taxon>
        <taxon>ecological metagenomes</taxon>
    </lineage>
</organism>
<name>X1LLD8_9ZZZZ</name>
<reference evidence="1" key="1">
    <citation type="journal article" date="2014" name="Front. Microbiol.">
        <title>High frequency of phylogenetically diverse reductive dehalogenase-homologous genes in deep subseafloor sedimentary metagenomes.</title>
        <authorList>
            <person name="Kawai M."/>
            <person name="Futagami T."/>
            <person name="Toyoda A."/>
            <person name="Takaki Y."/>
            <person name="Nishi S."/>
            <person name="Hori S."/>
            <person name="Arai W."/>
            <person name="Tsubouchi T."/>
            <person name="Morono Y."/>
            <person name="Uchiyama I."/>
            <person name="Ito T."/>
            <person name="Fujiyama A."/>
            <person name="Inagaki F."/>
            <person name="Takami H."/>
        </authorList>
    </citation>
    <scope>NUCLEOTIDE SEQUENCE</scope>
    <source>
        <strain evidence="1">Expedition CK06-06</strain>
    </source>
</reference>
<sequence>TLAMFLNSQLAYSVKAHTMNFTSRSFAFLNSLVL</sequence>
<feature type="non-terminal residue" evidence="1">
    <location>
        <position position="1"/>
    </location>
</feature>
<dbReference type="EMBL" id="BARV01017154">
    <property type="protein sequence ID" value="GAI20182.1"/>
    <property type="molecule type" value="Genomic_DNA"/>
</dbReference>
<comment type="caution">
    <text evidence="1">The sequence shown here is derived from an EMBL/GenBank/DDBJ whole genome shotgun (WGS) entry which is preliminary data.</text>
</comment>